<dbReference type="Pfam" id="PF00005">
    <property type="entry name" value="ABC_tran"/>
    <property type="match status" value="1"/>
</dbReference>
<dbReference type="AlphaFoldDB" id="A0A6N7XST7"/>
<dbReference type="InterPro" id="IPR015854">
    <property type="entry name" value="ABC_transpr_LolD-like"/>
</dbReference>
<keyword evidence="2 4" id="KW-0067">ATP-binding</keyword>
<feature type="domain" description="ABC transporter" evidence="3">
    <location>
        <begin position="2"/>
        <end position="249"/>
    </location>
</feature>
<dbReference type="PROSITE" id="PS50893">
    <property type="entry name" value="ABC_TRANSPORTER_2"/>
    <property type="match status" value="1"/>
</dbReference>
<evidence type="ECO:0000256" key="2">
    <source>
        <dbReference type="ARBA" id="ARBA00022840"/>
    </source>
</evidence>
<comment type="caution">
    <text evidence="4">The sequence shown here is derived from an EMBL/GenBank/DDBJ whole genome shotgun (WGS) entry which is preliminary data.</text>
</comment>
<proteinExistence type="predicted"/>
<evidence type="ECO:0000313" key="5">
    <source>
        <dbReference type="Proteomes" id="UP000469325"/>
    </source>
</evidence>
<dbReference type="InterPro" id="IPR017871">
    <property type="entry name" value="ABC_transporter-like_CS"/>
</dbReference>
<dbReference type="SUPFAM" id="SSF52540">
    <property type="entry name" value="P-loop containing nucleoside triphosphate hydrolases"/>
    <property type="match status" value="1"/>
</dbReference>
<dbReference type="GO" id="GO:0022857">
    <property type="term" value="F:transmembrane transporter activity"/>
    <property type="evidence" value="ECO:0007669"/>
    <property type="project" value="TreeGrafter"/>
</dbReference>
<sequence>MLSLKGVTKTFNRGTVNEKPALTGVNLNLDAGDFVTIIGGNGAGKSTLLNSIAGVFPLDGGTIVLDGKDVSRLPEHKRAADLGRVFQDPMRGTAADMQIDENLALAARRGQHRGLSWGISKEERDGYHERLKELDLGLEDRMTSKVGLLSGGQRQALTLLMAVLKKPKLLLLDEHTAALDPKTASKVLSLTQKLVAENHLTTLMVTHNMHDAIRLGNRLIMMHEGNVIYDVRGDEKAGLTVADLLKKFEEVSGGELANDRMLLS</sequence>
<dbReference type="GO" id="GO:0005886">
    <property type="term" value="C:plasma membrane"/>
    <property type="evidence" value="ECO:0007669"/>
    <property type="project" value="TreeGrafter"/>
</dbReference>
<evidence type="ECO:0000259" key="3">
    <source>
        <dbReference type="PROSITE" id="PS50893"/>
    </source>
</evidence>
<dbReference type="InterPro" id="IPR003439">
    <property type="entry name" value="ABC_transporter-like_ATP-bd"/>
</dbReference>
<dbReference type="PANTHER" id="PTHR24220">
    <property type="entry name" value="IMPORT ATP-BINDING PROTEIN"/>
    <property type="match status" value="1"/>
</dbReference>
<dbReference type="InterPro" id="IPR003593">
    <property type="entry name" value="AAA+_ATPase"/>
</dbReference>
<keyword evidence="5" id="KW-1185">Reference proteome</keyword>
<dbReference type="PANTHER" id="PTHR24220:SF692">
    <property type="entry name" value="ABC TRANSPORTER DOMAIN-CONTAINING PROTEIN"/>
    <property type="match status" value="1"/>
</dbReference>
<keyword evidence="1" id="KW-0547">Nucleotide-binding</keyword>
<evidence type="ECO:0000313" key="4">
    <source>
        <dbReference type="EMBL" id="MST72989.1"/>
    </source>
</evidence>
<organism evidence="4 5">
    <name type="scientific">Olsenella porci</name>
    <dbReference type="NCBI Taxonomy" id="2652279"/>
    <lineage>
        <taxon>Bacteria</taxon>
        <taxon>Bacillati</taxon>
        <taxon>Actinomycetota</taxon>
        <taxon>Coriobacteriia</taxon>
        <taxon>Coriobacteriales</taxon>
        <taxon>Atopobiaceae</taxon>
        <taxon>Olsenella</taxon>
    </lineage>
</organism>
<protein>
    <submittedName>
        <fullName evidence="4">ATP-binding cassette domain-containing protein</fullName>
    </submittedName>
</protein>
<dbReference type="InterPro" id="IPR027417">
    <property type="entry name" value="P-loop_NTPase"/>
</dbReference>
<accession>A0A6N7XST7</accession>
<dbReference type="SMART" id="SM00382">
    <property type="entry name" value="AAA"/>
    <property type="match status" value="1"/>
</dbReference>
<gene>
    <name evidence="4" type="ORF">FYJ68_07695</name>
</gene>
<dbReference type="Proteomes" id="UP000469325">
    <property type="component" value="Unassembled WGS sequence"/>
</dbReference>
<dbReference type="PROSITE" id="PS00211">
    <property type="entry name" value="ABC_TRANSPORTER_1"/>
    <property type="match status" value="1"/>
</dbReference>
<name>A0A6N7XST7_9ACTN</name>
<evidence type="ECO:0000256" key="1">
    <source>
        <dbReference type="ARBA" id="ARBA00022741"/>
    </source>
</evidence>
<dbReference type="EMBL" id="VUNC01000006">
    <property type="protein sequence ID" value="MST72989.1"/>
    <property type="molecule type" value="Genomic_DNA"/>
</dbReference>
<dbReference type="RefSeq" id="WP_154435637.1">
    <property type="nucleotide sequence ID" value="NZ_VUNC01000006.1"/>
</dbReference>
<reference evidence="4 5" key="1">
    <citation type="submission" date="2019-08" db="EMBL/GenBank/DDBJ databases">
        <title>In-depth cultivation of the pig gut microbiome towards novel bacterial diversity and tailored functional studies.</title>
        <authorList>
            <person name="Wylensek D."/>
            <person name="Hitch T.C.A."/>
            <person name="Clavel T."/>
        </authorList>
    </citation>
    <scope>NUCLEOTIDE SEQUENCE [LARGE SCALE GENOMIC DNA]</scope>
    <source>
        <strain evidence="4 5">CA-Schmier-601-WT-1</strain>
    </source>
</reference>
<dbReference type="Gene3D" id="3.40.50.300">
    <property type="entry name" value="P-loop containing nucleotide triphosphate hydrolases"/>
    <property type="match status" value="1"/>
</dbReference>
<dbReference type="GO" id="GO:0016887">
    <property type="term" value="F:ATP hydrolysis activity"/>
    <property type="evidence" value="ECO:0007669"/>
    <property type="project" value="InterPro"/>
</dbReference>
<dbReference type="GO" id="GO:0005524">
    <property type="term" value="F:ATP binding"/>
    <property type="evidence" value="ECO:0007669"/>
    <property type="project" value="UniProtKB-KW"/>
</dbReference>